<dbReference type="Gene3D" id="1.10.10.1150">
    <property type="entry name" value="Coenzyme PQQ synthesis protein D (PqqD)"/>
    <property type="match status" value="1"/>
</dbReference>
<dbReference type="InterPro" id="IPR008792">
    <property type="entry name" value="PQQD"/>
</dbReference>
<evidence type="ECO:0000313" key="1">
    <source>
        <dbReference type="EMBL" id="GAA2064470.1"/>
    </source>
</evidence>
<accession>A0ABN2VKS0</accession>
<dbReference type="EMBL" id="BAAAPE010000001">
    <property type="protein sequence ID" value="GAA2064470.1"/>
    <property type="molecule type" value="Genomic_DNA"/>
</dbReference>
<comment type="caution">
    <text evidence="1">The sequence shown here is derived from an EMBL/GenBank/DDBJ whole genome shotgun (WGS) entry which is preliminary data.</text>
</comment>
<dbReference type="InterPro" id="IPR041881">
    <property type="entry name" value="PqqD_sf"/>
</dbReference>
<protein>
    <recommendedName>
        <fullName evidence="3">PqqD family protein</fullName>
    </recommendedName>
</protein>
<name>A0ABN2VKS0_9ACTN</name>
<reference evidence="1 2" key="1">
    <citation type="journal article" date="2019" name="Int. J. Syst. Evol. Microbiol.">
        <title>The Global Catalogue of Microorganisms (GCM) 10K type strain sequencing project: providing services to taxonomists for standard genome sequencing and annotation.</title>
        <authorList>
            <consortium name="The Broad Institute Genomics Platform"/>
            <consortium name="The Broad Institute Genome Sequencing Center for Infectious Disease"/>
            <person name="Wu L."/>
            <person name="Ma J."/>
        </authorList>
    </citation>
    <scope>NUCLEOTIDE SEQUENCE [LARGE SCALE GENOMIC DNA]</scope>
    <source>
        <strain evidence="1 2">JCM 15478</strain>
    </source>
</reference>
<dbReference type="Proteomes" id="UP001500016">
    <property type="component" value="Unassembled WGS sequence"/>
</dbReference>
<evidence type="ECO:0000313" key="2">
    <source>
        <dbReference type="Proteomes" id="UP001500016"/>
    </source>
</evidence>
<sequence>MPLRLHPDVQRVNASGSLLLFDTRSGSYYALNTSADTVLDALADDGGAQAATSALVKAYGITPDRAAADVAALTAALARYHLLEGR</sequence>
<dbReference type="Pfam" id="PF05402">
    <property type="entry name" value="PqqD"/>
    <property type="match status" value="1"/>
</dbReference>
<proteinExistence type="predicted"/>
<evidence type="ECO:0008006" key="3">
    <source>
        <dbReference type="Google" id="ProtNLM"/>
    </source>
</evidence>
<gene>
    <name evidence="1" type="ORF">GCM10009801_09110</name>
</gene>
<organism evidence="1 2">
    <name type="scientific">Streptomyces albiaxialis</name>
    <dbReference type="NCBI Taxonomy" id="329523"/>
    <lineage>
        <taxon>Bacteria</taxon>
        <taxon>Bacillati</taxon>
        <taxon>Actinomycetota</taxon>
        <taxon>Actinomycetes</taxon>
        <taxon>Kitasatosporales</taxon>
        <taxon>Streptomycetaceae</taxon>
        <taxon>Streptomyces</taxon>
    </lineage>
</organism>
<keyword evidence="2" id="KW-1185">Reference proteome</keyword>